<reference evidence="10 11" key="1">
    <citation type="submission" date="2023-11" db="EMBL/GenBank/DDBJ databases">
        <title>Genome sequence of Microbacterium rhizosphaerae KACC 19337.</title>
        <authorList>
            <person name="Choi H."/>
            <person name="Kim S."/>
            <person name="Kim Y."/>
            <person name="Kwon S.-W."/>
            <person name="Heo J."/>
        </authorList>
    </citation>
    <scope>NUCLEOTIDE SEQUENCE [LARGE SCALE GENOMIC DNA]</scope>
    <source>
        <strain evidence="10 11">KACC 19337</strain>
    </source>
</reference>
<evidence type="ECO:0000256" key="5">
    <source>
        <dbReference type="ARBA" id="ARBA00022801"/>
    </source>
</evidence>
<protein>
    <submittedName>
        <fullName evidence="10">Transglycosylase domain-containing protein</fullName>
    </submittedName>
</protein>
<dbReference type="Pfam" id="PF00912">
    <property type="entry name" value="Transgly"/>
    <property type="match status" value="2"/>
</dbReference>
<dbReference type="Gene3D" id="3.30.10.20">
    <property type="match status" value="2"/>
</dbReference>
<keyword evidence="2" id="KW-0645">Protease</keyword>
<feature type="domain" description="PASTA" evidence="9">
    <location>
        <begin position="735"/>
        <end position="800"/>
    </location>
</feature>
<dbReference type="InterPro" id="IPR001460">
    <property type="entry name" value="PCN-bd_Tpept"/>
</dbReference>
<dbReference type="InterPro" id="IPR050396">
    <property type="entry name" value="Glycosyltr_51/Transpeptidase"/>
</dbReference>
<dbReference type="CDD" id="cd06577">
    <property type="entry name" value="PASTA_pknB"/>
    <property type="match status" value="2"/>
</dbReference>
<evidence type="ECO:0000256" key="8">
    <source>
        <dbReference type="ARBA" id="ARBA00049902"/>
    </source>
</evidence>
<evidence type="ECO:0000256" key="2">
    <source>
        <dbReference type="ARBA" id="ARBA00022670"/>
    </source>
</evidence>
<proteinExistence type="predicted"/>
<keyword evidence="6" id="KW-0511">Multifunctional enzyme</keyword>
<gene>
    <name evidence="10" type="ORF">SM116_14150</name>
</gene>
<evidence type="ECO:0000256" key="4">
    <source>
        <dbReference type="ARBA" id="ARBA00022679"/>
    </source>
</evidence>
<keyword evidence="1" id="KW-0121">Carboxypeptidase</keyword>
<comment type="catalytic activity">
    <reaction evidence="7">
        <text>Preferential cleavage: (Ac)2-L-Lys-D-Ala-|-D-Ala. Also transpeptidation of peptidyl-alanyl moieties that are N-acyl substituents of D-alanine.</text>
        <dbReference type="EC" id="3.4.16.4"/>
    </reaction>
</comment>
<dbReference type="Proteomes" id="UP001323798">
    <property type="component" value="Chromosome"/>
</dbReference>
<comment type="catalytic activity">
    <reaction evidence="8">
        <text>[GlcNAc-(1-&gt;4)-Mur2Ac(oyl-L-Ala-gamma-D-Glu-L-Lys-D-Ala-D-Ala)](n)-di-trans,octa-cis-undecaprenyl diphosphate + beta-D-GlcNAc-(1-&gt;4)-Mur2Ac(oyl-L-Ala-gamma-D-Glu-L-Lys-D-Ala-D-Ala)-di-trans,octa-cis-undecaprenyl diphosphate = [GlcNAc-(1-&gt;4)-Mur2Ac(oyl-L-Ala-gamma-D-Glu-L-Lys-D-Ala-D-Ala)](n+1)-di-trans,octa-cis-undecaprenyl diphosphate + di-trans,octa-cis-undecaprenyl diphosphate + H(+)</text>
        <dbReference type="Rhea" id="RHEA:23708"/>
        <dbReference type="Rhea" id="RHEA-COMP:9602"/>
        <dbReference type="Rhea" id="RHEA-COMP:9603"/>
        <dbReference type="ChEBI" id="CHEBI:15378"/>
        <dbReference type="ChEBI" id="CHEBI:58405"/>
        <dbReference type="ChEBI" id="CHEBI:60033"/>
        <dbReference type="ChEBI" id="CHEBI:78435"/>
        <dbReference type="EC" id="2.4.99.28"/>
    </reaction>
</comment>
<evidence type="ECO:0000256" key="6">
    <source>
        <dbReference type="ARBA" id="ARBA00023268"/>
    </source>
</evidence>
<dbReference type="InterPro" id="IPR005543">
    <property type="entry name" value="PASTA_dom"/>
</dbReference>
<name>A0ABZ0SKU2_9MICO</name>
<keyword evidence="11" id="KW-1185">Reference proteome</keyword>
<dbReference type="Pfam" id="PF03793">
    <property type="entry name" value="PASTA"/>
    <property type="match status" value="2"/>
</dbReference>
<dbReference type="PANTHER" id="PTHR32282">
    <property type="entry name" value="BINDING PROTEIN TRANSPEPTIDASE, PUTATIVE-RELATED"/>
    <property type="match status" value="1"/>
</dbReference>
<evidence type="ECO:0000256" key="1">
    <source>
        <dbReference type="ARBA" id="ARBA00022645"/>
    </source>
</evidence>
<dbReference type="EMBL" id="CP139368">
    <property type="protein sequence ID" value="WPR88896.1"/>
    <property type="molecule type" value="Genomic_DNA"/>
</dbReference>
<organism evidence="10 11">
    <name type="scientific">Microbacterium rhizosphaerae</name>
    <dbReference type="NCBI Taxonomy" id="1678237"/>
    <lineage>
        <taxon>Bacteria</taxon>
        <taxon>Bacillati</taxon>
        <taxon>Actinomycetota</taxon>
        <taxon>Actinomycetes</taxon>
        <taxon>Micrococcales</taxon>
        <taxon>Microbacteriaceae</taxon>
        <taxon>Microbacterium</taxon>
    </lineage>
</organism>
<dbReference type="PANTHER" id="PTHR32282:SF33">
    <property type="entry name" value="PEPTIDOGLYCAN GLYCOSYLTRANSFERASE"/>
    <property type="match status" value="1"/>
</dbReference>
<evidence type="ECO:0000313" key="11">
    <source>
        <dbReference type="Proteomes" id="UP001323798"/>
    </source>
</evidence>
<dbReference type="InterPro" id="IPR012338">
    <property type="entry name" value="Beta-lactam/transpept-like"/>
</dbReference>
<dbReference type="InterPro" id="IPR023346">
    <property type="entry name" value="Lysozyme-like_dom_sf"/>
</dbReference>
<evidence type="ECO:0000313" key="10">
    <source>
        <dbReference type="EMBL" id="WPR88896.1"/>
    </source>
</evidence>
<sequence>MPESKRTGTGVLGGLAGLVGLSAVAGILIATAVTPAIAVTGAATSNAITMFDNLPASLNIQALMVPTTLYAKDPNTGQYVEMTKFYDQNRNPVKYDQIAPVMYDALLSSEDPRFYQHGGIDMMGTARAILSNIKGGADTQGGSSISQQYVKNVLVQQCYSTVDQKTYKTDKKSSAEDKRAVALQQCYTDATNSSGPAGIQRKLQEMRYAIALEQKYSKKEILLGYMNIANFGGTTYGVDAAAQRYFGVPASQLNLSQAAVLAGMVQNPNLYRIDLKDSKTNGDANHYAETKKRQTYVLGRMKHDGKITQAQYDEAMKAQIVPHVTTPTTGCQAAGSAAYFCQYVVSVIQNDPAFGSTAQERQAALRQGGLKIYTTLDWRLQNVAQDQLTKSAPATVNKDWTYGSVITNEETSTGRILSMAQNTTFSNEPSPQPGQTSVNYAADAKYGGSSGFQPGSTFKLFTILDWLEQGHSLNETLNGTLNLIRNFKNSCTGGNIPGQKIQNYGGGSAGGYVGTPLRFTKDSLNTGFFAMAAKLDLCDIGKDAAKLNVTNADGTAIEMKYQNSIIGNAQYVSPVTMMSAFASVANGGVQCTPKVIDKVTDSAGNDRPIPQTTCTQKVDPQIAATAAYDLQGVMNSGGTGSLGNAGDGTPVMGKTGTNEGTQTWLIQSSTAVTTAVWSGVANGQDKADANVTKTRNSHGVALNQIRYSMSKAVQKVANQLYKGAKFPAPDQDLLKTVMVDLPNVVGMTQDQATQTLQDAGFDVQVGQPVPSNLPQNTVAAQNPGAGKAASGSTVTISLSTGTGATIPADIIGKKLSDAQAELQQAGFTKITAQCVATPGGQGTVLTSDPAPGTAADTSQTVNLTYQKDKCGGGPGGGGGGGNG</sequence>
<keyword evidence="5" id="KW-0378">Hydrolase</keyword>
<keyword evidence="4" id="KW-0808">Transferase</keyword>
<dbReference type="SUPFAM" id="SSF56601">
    <property type="entry name" value="beta-lactamase/transpeptidase-like"/>
    <property type="match status" value="1"/>
</dbReference>
<dbReference type="Gene3D" id="1.10.3810.10">
    <property type="entry name" value="Biosynthetic peptidoglycan transglycosylase-like"/>
    <property type="match status" value="1"/>
</dbReference>
<dbReference type="RefSeq" id="WP_320941613.1">
    <property type="nucleotide sequence ID" value="NZ_BAABEU010000005.1"/>
</dbReference>
<evidence type="ECO:0000256" key="7">
    <source>
        <dbReference type="ARBA" id="ARBA00034000"/>
    </source>
</evidence>
<dbReference type="InterPro" id="IPR001264">
    <property type="entry name" value="Glyco_trans_51"/>
</dbReference>
<dbReference type="InterPro" id="IPR036950">
    <property type="entry name" value="PBP_transglycosylase"/>
</dbReference>
<dbReference type="Gene3D" id="3.40.710.10">
    <property type="entry name" value="DD-peptidase/beta-lactamase superfamily"/>
    <property type="match status" value="1"/>
</dbReference>
<dbReference type="Pfam" id="PF00905">
    <property type="entry name" value="Transpeptidase"/>
    <property type="match status" value="1"/>
</dbReference>
<feature type="domain" description="PASTA" evidence="9">
    <location>
        <begin position="805"/>
        <end position="867"/>
    </location>
</feature>
<dbReference type="SUPFAM" id="SSF53955">
    <property type="entry name" value="Lysozyme-like"/>
    <property type="match status" value="1"/>
</dbReference>
<accession>A0ABZ0SKU2</accession>
<dbReference type="PROSITE" id="PS51178">
    <property type="entry name" value="PASTA"/>
    <property type="match status" value="2"/>
</dbReference>
<evidence type="ECO:0000256" key="3">
    <source>
        <dbReference type="ARBA" id="ARBA00022676"/>
    </source>
</evidence>
<keyword evidence="3" id="KW-0328">Glycosyltransferase</keyword>
<evidence type="ECO:0000259" key="9">
    <source>
        <dbReference type="PROSITE" id="PS51178"/>
    </source>
</evidence>
<dbReference type="SMART" id="SM00740">
    <property type="entry name" value="PASTA"/>
    <property type="match status" value="2"/>
</dbReference>